<dbReference type="PANTHER" id="PTHR10907">
    <property type="entry name" value="REGUCALCIN"/>
    <property type="match status" value="1"/>
</dbReference>
<dbReference type="InterPro" id="IPR011042">
    <property type="entry name" value="6-blade_b-propeller_TolB-like"/>
</dbReference>
<keyword evidence="3" id="KW-0479">Metal-binding</keyword>
<evidence type="ECO:0000313" key="5">
    <source>
        <dbReference type="EMBL" id="AWW29546.1"/>
    </source>
</evidence>
<gene>
    <name evidence="5" type="ORF">DN752_05040</name>
</gene>
<keyword evidence="6" id="KW-1185">Reference proteome</keyword>
<comment type="cofactor">
    <cofactor evidence="3">
        <name>Zn(2+)</name>
        <dbReference type="ChEBI" id="CHEBI:29105"/>
    </cofactor>
    <text evidence="3">Binds 1 divalent metal cation per subunit.</text>
</comment>
<feature type="binding site" evidence="3">
    <location>
        <position position="16"/>
    </location>
    <ligand>
        <name>a divalent metal cation</name>
        <dbReference type="ChEBI" id="CHEBI:60240"/>
    </ligand>
</feature>
<proteinExistence type="inferred from homology"/>
<dbReference type="InterPro" id="IPR013658">
    <property type="entry name" value="SGL"/>
</dbReference>
<feature type="active site" description="Proton donor/acceptor" evidence="2">
    <location>
        <position position="197"/>
    </location>
</feature>
<evidence type="ECO:0000256" key="3">
    <source>
        <dbReference type="PIRSR" id="PIRSR605511-2"/>
    </source>
</evidence>
<protein>
    <submittedName>
        <fullName evidence="5">SMP-30/gluconolactonase/LRE family protein</fullName>
    </submittedName>
</protein>
<dbReference type="AlphaFoldDB" id="A0A2Z4IG18"/>
<dbReference type="RefSeq" id="WP_112782946.1">
    <property type="nucleotide sequence ID" value="NZ_CP030041.1"/>
</dbReference>
<comment type="similarity">
    <text evidence="1">Belongs to the SMP-30/CGR1 family.</text>
</comment>
<dbReference type="SUPFAM" id="SSF63829">
    <property type="entry name" value="Calcium-dependent phosphotriesterase"/>
    <property type="match status" value="1"/>
</dbReference>
<dbReference type="GO" id="GO:0019853">
    <property type="term" value="P:L-ascorbic acid biosynthetic process"/>
    <property type="evidence" value="ECO:0007669"/>
    <property type="project" value="TreeGrafter"/>
</dbReference>
<reference evidence="5 6" key="1">
    <citation type="submission" date="2018-06" db="EMBL/GenBank/DDBJ databases">
        <title>Echinicola strongylocentroti sp. nov., isolated from a sea urchin Strongylocentrotus intermedius.</title>
        <authorList>
            <person name="Bae S.S."/>
        </authorList>
    </citation>
    <scope>NUCLEOTIDE SEQUENCE [LARGE SCALE GENOMIC DNA]</scope>
    <source>
        <strain evidence="5 6">MEBiC08714</strain>
    </source>
</reference>
<evidence type="ECO:0000256" key="1">
    <source>
        <dbReference type="ARBA" id="ARBA00008853"/>
    </source>
</evidence>
<dbReference type="GO" id="GO:0005509">
    <property type="term" value="F:calcium ion binding"/>
    <property type="evidence" value="ECO:0007669"/>
    <property type="project" value="TreeGrafter"/>
</dbReference>
<dbReference type="Pfam" id="PF08450">
    <property type="entry name" value="SGL"/>
    <property type="match status" value="1"/>
</dbReference>
<accession>A0A2Z4IG18</accession>
<dbReference type="Gene3D" id="2.120.10.30">
    <property type="entry name" value="TolB, C-terminal domain"/>
    <property type="match status" value="1"/>
</dbReference>
<evidence type="ECO:0000256" key="2">
    <source>
        <dbReference type="PIRSR" id="PIRSR605511-1"/>
    </source>
</evidence>
<keyword evidence="3" id="KW-0862">Zinc</keyword>
<sequence length="306" mass="34059">MDSSHLFLEHTCELGEGIFYDGPTASLFWVDIDGQMVYRYSFATSQTSTWHLPGKVGTIAPYPPDSLLVSLDKEIGYLNLSDGEYTKLIELETALHANRFNDGKCDPQGNFWFGSMHLPERLPTGHLYCLDRKGMVRKQLSDITVSNGLTWDQRKNKFYFIDSPTRSIVSFDYHDGATSLHNRQTVIKVPSQMGFPDGMTIDENGLLYIALWGGYGVGIWDPENGQLVDKIPVDAPLVTSCAFGDKDQKGLYISTARKGLGQDVLAKYPLSGSIFYARCETKGMPAFPYLRDASIPIGHSPTYVNG</sequence>
<dbReference type="GO" id="GO:0004341">
    <property type="term" value="F:gluconolactonase activity"/>
    <property type="evidence" value="ECO:0007669"/>
    <property type="project" value="TreeGrafter"/>
</dbReference>
<name>A0A2Z4IG18_9BACT</name>
<dbReference type="OrthoDB" id="2633250at2"/>
<dbReference type="KEGG" id="est:DN752_05040"/>
<dbReference type="Proteomes" id="UP000248688">
    <property type="component" value="Chromosome"/>
</dbReference>
<dbReference type="PRINTS" id="PR01790">
    <property type="entry name" value="SMP30FAMILY"/>
</dbReference>
<evidence type="ECO:0000259" key="4">
    <source>
        <dbReference type="Pfam" id="PF08450"/>
    </source>
</evidence>
<evidence type="ECO:0000313" key="6">
    <source>
        <dbReference type="Proteomes" id="UP000248688"/>
    </source>
</evidence>
<feature type="binding site" evidence="3">
    <location>
        <position position="101"/>
    </location>
    <ligand>
        <name>substrate</name>
    </ligand>
</feature>
<feature type="binding site" evidence="3">
    <location>
        <position position="99"/>
    </location>
    <ligand>
        <name>substrate</name>
    </ligand>
</feature>
<dbReference type="InterPro" id="IPR005511">
    <property type="entry name" value="SMP-30"/>
</dbReference>
<feature type="binding site" evidence="3">
    <location>
        <position position="197"/>
    </location>
    <ligand>
        <name>a divalent metal cation</name>
        <dbReference type="ChEBI" id="CHEBI:60240"/>
    </ligand>
</feature>
<feature type="binding site" evidence="3">
    <location>
        <position position="147"/>
    </location>
    <ligand>
        <name>a divalent metal cation</name>
        <dbReference type="ChEBI" id="CHEBI:60240"/>
    </ligand>
</feature>
<dbReference type="EMBL" id="CP030041">
    <property type="protein sequence ID" value="AWW29546.1"/>
    <property type="molecule type" value="Genomic_DNA"/>
</dbReference>
<organism evidence="5 6">
    <name type="scientific">Echinicola strongylocentroti</name>
    <dbReference type="NCBI Taxonomy" id="1795355"/>
    <lineage>
        <taxon>Bacteria</taxon>
        <taxon>Pseudomonadati</taxon>
        <taxon>Bacteroidota</taxon>
        <taxon>Cytophagia</taxon>
        <taxon>Cytophagales</taxon>
        <taxon>Cyclobacteriaceae</taxon>
        <taxon>Echinicola</taxon>
    </lineage>
</organism>
<dbReference type="PANTHER" id="PTHR10907:SF47">
    <property type="entry name" value="REGUCALCIN"/>
    <property type="match status" value="1"/>
</dbReference>
<feature type="domain" description="SMP-30/Gluconolactonase/LRE-like region" evidence="4">
    <location>
        <begin position="14"/>
        <end position="257"/>
    </location>
</feature>